<dbReference type="Gene3D" id="1.10.3720.10">
    <property type="entry name" value="MetI-like"/>
    <property type="match status" value="1"/>
</dbReference>
<feature type="domain" description="ABC transmembrane type-1" evidence="12">
    <location>
        <begin position="320"/>
        <end position="541"/>
    </location>
</feature>
<dbReference type="PANTHER" id="PTHR47314">
    <property type="entry name" value="MALTOSE/MALTODEXTRIN TRANSPORT SYSTEM PERMEASE PROTEIN MALF"/>
    <property type="match status" value="1"/>
</dbReference>
<comment type="similarity">
    <text evidence="2 10">Belongs to the binding-protein-dependent transport system permease family. MalFG subfamily.</text>
</comment>
<feature type="transmembrane region" description="Helical" evidence="9">
    <location>
        <begin position="407"/>
        <end position="429"/>
    </location>
</feature>
<dbReference type="EMBL" id="BJVQ01000010">
    <property type="protein sequence ID" value="GEL46084.1"/>
    <property type="molecule type" value="Genomic_DNA"/>
</dbReference>
<feature type="transmembrane region" description="Helical" evidence="9">
    <location>
        <begin position="319"/>
        <end position="343"/>
    </location>
</feature>
<dbReference type="GO" id="GO:0042956">
    <property type="term" value="P:maltodextrin transmembrane transport"/>
    <property type="evidence" value="ECO:0007669"/>
    <property type="project" value="TreeGrafter"/>
</dbReference>
<feature type="transmembrane region" description="Helical" evidence="9">
    <location>
        <begin position="74"/>
        <end position="94"/>
    </location>
</feature>
<keyword evidence="3 9" id="KW-0813">Transport</keyword>
<dbReference type="InterPro" id="IPR000515">
    <property type="entry name" value="MetI-like"/>
</dbReference>
<evidence type="ECO:0000259" key="12">
    <source>
        <dbReference type="PROSITE" id="PS50928"/>
    </source>
</evidence>
<comment type="function">
    <text evidence="10">Part of the ABC transporter complex MalEFGK involved in maltose/maltodextrin import. Probably responsible for the translocation of the substrate across the membrane.</text>
</comment>
<feature type="region of interest" description="Disordered" evidence="11">
    <location>
        <begin position="1"/>
        <end position="35"/>
    </location>
</feature>
<comment type="subcellular location">
    <subcellularLocation>
        <location evidence="1 9">Cell membrane</location>
        <topology evidence="1 9">Multi-pass membrane protein</topology>
    </subcellularLocation>
</comment>
<sequence length="552" mass="58980">MNRTTTPPEASPRSRTARGPDDGPGGPGGPGGPRGPRTWIGAQTFSVGFVAKLVLVGLVDALGVYGVLASAAQQQWGVLAFLVAALLVVNVVYFSRRAVPAKYLVPGLIFLLVYQVFVVAYTGWTAFTNYGDGHNSTRADAVEAILIQDEARVADSPTYPLSVVTRGDELAFAVVDPDGDALLGAAEQPLAPAEGADVEGGRVVAVDGYEVLDFAQVVARQSEVFAMRVPMSDDPNDGSLRTTDGSSGYVYASTMVYDEAAGTITDTTTGTVYTADESEGSFVAADGTALGTGWRVFVGFENFARVLTDGSLRGPFVGVLLWTFGFAIGSVVLTFGLGLFLAITLNDWRVRGRTVYRSLLILPYAFPAFLSALVWRGMLNRDFGFVNQTLLGGAEIPWLTDPVLAKVAVLTVNLWLGFPYMFLICTGALQSIPHEVYEAGRLDGAKPWRMFRSLTMPLLLVSTAPLLISSFAFNFNNFNVVYLTTEGGPQDLSAPVDVGASDILITFVYKIAFGGVNRQYGLACAISILIFLIVATISAISFRKTRALEELS</sequence>
<evidence type="ECO:0000313" key="13">
    <source>
        <dbReference type="EMBL" id="GEL46084.1"/>
    </source>
</evidence>
<keyword evidence="7 9" id="KW-1133">Transmembrane helix</keyword>
<name>A0A511FBW7_9CELL</name>
<evidence type="ECO:0000256" key="9">
    <source>
        <dbReference type="RuleBase" id="RU363032"/>
    </source>
</evidence>
<evidence type="ECO:0000313" key="15">
    <source>
        <dbReference type="Proteomes" id="UP000321723"/>
    </source>
</evidence>
<keyword evidence="8 9" id="KW-0472">Membrane</keyword>
<evidence type="ECO:0000256" key="1">
    <source>
        <dbReference type="ARBA" id="ARBA00004651"/>
    </source>
</evidence>
<evidence type="ECO:0000313" key="14">
    <source>
        <dbReference type="EMBL" id="MBB5474258.1"/>
    </source>
</evidence>
<feature type="transmembrane region" description="Helical" evidence="9">
    <location>
        <begin position="355"/>
        <end position="375"/>
    </location>
</feature>
<evidence type="ECO:0000256" key="3">
    <source>
        <dbReference type="ARBA" id="ARBA00022448"/>
    </source>
</evidence>
<dbReference type="InterPro" id="IPR035906">
    <property type="entry name" value="MetI-like_sf"/>
</dbReference>
<organism evidence="13 15">
    <name type="scientific">Cellulomonas hominis</name>
    <dbReference type="NCBI Taxonomy" id="156981"/>
    <lineage>
        <taxon>Bacteria</taxon>
        <taxon>Bacillati</taxon>
        <taxon>Actinomycetota</taxon>
        <taxon>Actinomycetes</taxon>
        <taxon>Micrococcales</taxon>
        <taxon>Cellulomonadaceae</taxon>
        <taxon>Cellulomonas</taxon>
    </lineage>
</organism>
<evidence type="ECO:0000256" key="2">
    <source>
        <dbReference type="ARBA" id="ARBA00009047"/>
    </source>
</evidence>
<dbReference type="GO" id="GO:0015423">
    <property type="term" value="F:ABC-type maltose transporter activity"/>
    <property type="evidence" value="ECO:0007669"/>
    <property type="project" value="TreeGrafter"/>
</dbReference>
<evidence type="ECO:0000256" key="6">
    <source>
        <dbReference type="ARBA" id="ARBA00022692"/>
    </source>
</evidence>
<dbReference type="RefSeq" id="WP_146835079.1">
    <property type="nucleotide sequence ID" value="NZ_BJVQ01000010.1"/>
</dbReference>
<keyword evidence="5 10" id="KW-0762">Sugar transport</keyword>
<evidence type="ECO:0000313" key="16">
    <source>
        <dbReference type="Proteomes" id="UP000564629"/>
    </source>
</evidence>
<comment type="caution">
    <text evidence="13">The sequence shown here is derived from an EMBL/GenBank/DDBJ whole genome shotgun (WGS) entry which is preliminary data.</text>
</comment>
<evidence type="ECO:0000256" key="8">
    <source>
        <dbReference type="ARBA" id="ARBA00023136"/>
    </source>
</evidence>
<feature type="transmembrane region" description="Helical" evidence="9">
    <location>
        <begin position="103"/>
        <end position="124"/>
    </location>
</feature>
<dbReference type="SUPFAM" id="SSF160964">
    <property type="entry name" value="MalF N-terminal region-like"/>
    <property type="match status" value="1"/>
</dbReference>
<dbReference type="SUPFAM" id="SSF161098">
    <property type="entry name" value="MetI-like"/>
    <property type="match status" value="1"/>
</dbReference>
<dbReference type="InterPro" id="IPR035277">
    <property type="entry name" value="MalF_N"/>
</dbReference>
<evidence type="ECO:0000256" key="11">
    <source>
        <dbReference type="SAM" id="MobiDB-lite"/>
    </source>
</evidence>
<proteinExistence type="inferred from homology"/>
<dbReference type="Proteomes" id="UP000321723">
    <property type="component" value="Unassembled WGS sequence"/>
</dbReference>
<dbReference type="GO" id="GO:1990060">
    <property type="term" value="C:maltose transport complex"/>
    <property type="evidence" value="ECO:0007669"/>
    <property type="project" value="TreeGrafter"/>
</dbReference>
<reference evidence="13 15" key="1">
    <citation type="submission" date="2019-07" db="EMBL/GenBank/DDBJ databases">
        <title>Whole genome shotgun sequence of Cellulomonas hominis NBRC 16055.</title>
        <authorList>
            <person name="Hosoyama A."/>
            <person name="Uohara A."/>
            <person name="Ohji S."/>
            <person name="Ichikawa N."/>
        </authorList>
    </citation>
    <scope>NUCLEOTIDE SEQUENCE [LARGE SCALE GENOMIC DNA]</scope>
    <source>
        <strain evidence="13 15">NBRC 16055</strain>
    </source>
</reference>
<keyword evidence="4 10" id="KW-1003">Cell membrane</keyword>
<dbReference type="EMBL" id="JACHDN010000001">
    <property type="protein sequence ID" value="MBB5474258.1"/>
    <property type="molecule type" value="Genomic_DNA"/>
</dbReference>
<dbReference type="Pfam" id="PF16296">
    <property type="entry name" value="TM_PBP2_N"/>
    <property type="match status" value="1"/>
</dbReference>
<reference evidence="14 16" key="2">
    <citation type="submission" date="2020-08" db="EMBL/GenBank/DDBJ databases">
        <title>Sequencing the genomes of 1000 actinobacteria strains.</title>
        <authorList>
            <person name="Klenk H.-P."/>
        </authorList>
    </citation>
    <scope>NUCLEOTIDE SEQUENCE [LARGE SCALE GENOMIC DNA]</scope>
    <source>
        <strain evidence="14 16">DSM 9581</strain>
    </source>
</reference>
<protein>
    <recommendedName>
        <fullName evidence="10">Maltose/maltodextrin transport system permease protein</fullName>
    </recommendedName>
</protein>
<feature type="transmembrane region" description="Helical" evidence="9">
    <location>
        <begin position="520"/>
        <end position="542"/>
    </location>
</feature>
<dbReference type="Pfam" id="PF00528">
    <property type="entry name" value="BPD_transp_1"/>
    <property type="match status" value="1"/>
</dbReference>
<feature type="transmembrane region" description="Helical" evidence="9">
    <location>
        <begin position="44"/>
        <end position="68"/>
    </location>
</feature>
<dbReference type="OrthoDB" id="9805974at2"/>
<evidence type="ECO:0000256" key="7">
    <source>
        <dbReference type="ARBA" id="ARBA00022989"/>
    </source>
</evidence>
<evidence type="ECO:0000256" key="10">
    <source>
        <dbReference type="RuleBase" id="RU367050"/>
    </source>
</evidence>
<dbReference type="AlphaFoldDB" id="A0A511FBW7"/>
<gene>
    <name evidence="13" type="ORF">CHO01_12000</name>
    <name evidence="14" type="ORF">HNR08_002994</name>
</gene>
<dbReference type="Proteomes" id="UP000564629">
    <property type="component" value="Unassembled WGS sequence"/>
</dbReference>
<dbReference type="Gene3D" id="2.40.430.10">
    <property type="entry name" value="D-maltodextrin-binding protein, MBP"/>
    <property type="match status" value="1"/>
</dbReference>
<dbReference type="PROSITE" id="PS50928">
    <property type="entry name" value="ABC_TM1"/>
    <property type="match status" value="1"/>
</dbReference>
<keyword evidence="6 9" id="KW-0812">Transmembrane</keyword>
<dbReference type="CDD" id="cd06261">
    <property type="entry name" value="TM_PBP2"/>
    <property type="match status" value="1"/>
</dbReference>
<dbReference type="Gene3D" id="3.10.650.10">
    <property type="entry name" value="MalF N-terminal region-like"/>
    <property type="match status" value="1"/>
</dbReference>
<evidence type="ECO:0000256" key="5">
    <source>
        <dbReference type="ARBA" id="ARBA00022597"/>
    </source>
</evidence>
<evidence type="ECO:0000256" key="4">
    <source>
        <dbReference type="ARBA" id="ARBA00022475"/>
    </source>
</evidence>
<dbReference type="InterPro" id="IPR047103">
    <property type="entry name" value="MalF_P2_sf"/>
</dbReference>
<feature type="transmembrane region" description="Helical" evidence="9">
    <location>
        <begin position="450"/>
        <end position="473"/>
    </location>
</feature>
<feature type="compositionally biased region" description="Gly residues" evidence="11">
    <location>
        <begin position="22"/>
        <end position="34"/>
    </location>
</feature>
<dbReference type="PANTHER" id="PTHR47314:SF1">
    <property type="entry name" value="MALTOSE_MALTODEXTRIN TRANSPORT SYSTEM PERMEASE PROTEIN MALF"/>
    <property type="match status" value="1"/>
</dbReference>
<accession>A0A511FBW7</accession>
<keyword evidence="15" id="KW-1185">Reference proteome</keyword>
<dbReference type="InterPro" id="IPR032550">
    <property type="entry name" value="TM_PBP2_N"/>
</dbReference>
<dbReference type="Gene3D" id="1.20.58.370">
    <property type="entry name" value="MalF N-terminal region-like"/>
    <property type="match status" value="1"/>
</dbReference>